<evidence type="ECO:0008006" key="5">
    <source>
        <dbReference type="Google" id="ProtNLM"/>
    </source>
</evidence>
<feature type="repeat" description="TPR" evidence="1">
    <location>
        <begin position="603"/>
        <end position="636"/>
    </location>
</feature>
<organism evidence="3 4">
    <name type="scientific">Triparma columacea</name>
    <dbReference type="NCBI Taxonomy" id="722753"/>
    <lineage>
        <taxon>Eukaryota</taxon>
        <taxon>Sar</taxon>
        <taxon>Stramenopiles</taxon>
        <taxon>Ochrophyta</taxon>
        <taxon>Bolidophyceae</taxon>
        <taxon>Parmales</taxon>
        <taxon>Triparmaceae</taxon>
        <taxon>Triparma</taxon>
    </lineage>
</organism>
<proteinExistence type="predicted"/>
<evidence type="ECO:0000256" key="2">
    <source>
        <dbReference type="SAM" id="MobiDB-lite"/>
    </source>
</evidence>
<dbReference type="PANTHER" id="PTHR44117:SF1">
    <property type="entry name" value="INTRAFLAGELLAR TRANSPORT PROTEIN 88 HOMOLOG"/>
    <property type="match status" value="1"/>
</dbReference>
<dbReference type="GO" id="GO:0097546">
    <property type="term" value="C:ciliary base"/>
    <property type="evidence" value="ECO:0007669"/>
    <property type="project" value="TreeGrafter"/>
</dbReference>
<dbReference type="GO" id="GO:0005814">
    <property type="term" value="C:centriole"/>
    <property type="evidence" value="ECO:0007669"/>
    <property type="project" value="TreeGrafter"/>
</dbReference>
<keyword evidence="4" id="KW-1185">Reference proteome</keyword>
<sequence>MYSGQNQNDDYDFNYEVDFSANSGPPGTASGNYKFGAKAPRMSTAMGSGGNNAPGASRMGTQGQSQPGEARPMTSVSGAGFSSKAGPNATRQQFDPLNAARGAAPALAEKADNSAEDMAKELEKTVHRLIEESADASARGEWGKALEKGKEAGKEERRLCKHRESNGLGDQINIDLTYAVWFNLANVYQQNGMMEEALNTYTLVVKNKNYPQAGRLRVNMGNIYYMQKKYVQANKMYRMALDQIPNSSKEVRFKIFRNIGNSYVKMGLFQDAIQNFETIMNASPDFQTGFNLILCYYALGDTEKMRRGFNKLLAIPMQGQEGDEDEEEEAKAVEEAEAVGQARVDGLREELKRQRKEAEHYIMTAARLIAPALDKSDWTVGYSWVHDALKLDHDNLASAMSIDQGLQYLKNKDFEKAIELLKSFEKKDQSMKAMAATNLSFIYFLEGDYTNADEYADLAVRNSRYNAKALVNKGNCLFMNHEYHRAKELYLEAIGVQADCVEAIYNLGLANMRMNSPDEARQAFEKLHTIIPNNPAVIYQIANLYEQQQQNQQAAKWFNVLITRVPTDPGILSRLGQIFSKENEETQGFHYQMESYRHYPVNLDVISWLGVWFVKHEMYEKSIQYFERASQIQPNEVKWRLMVTSCYRRMGNYTKALQLYEQIHEEYPDNIECLRYLVAICKDLGRPYEEHQKKLVKLDRMLASKNQNAGGGGGGPGGGGAGALTQMDRGGGGGQREVSPRAPPKNSPKKEQALAAPSAKGVDSRGGGGGERQEEDFADDDVNDLLV</sequence>
<gene>
    <name evidence="3" type="ORF">TrCOL_g9510</name>
</gene>
<feature type="compositionally biased region" description="Polar residues" evidence="2">
    <location>
        <begin position="20"/>
        <end position="31"/>
    </location>
</feature>
<evidence type="ECO:0000313" key="4">
    <source>
        <dbReference type="Proteomes" id="UP001165065"/>
    </source>
</evidence>
<dbReference type="AlphaFoldDB" id="A0A9W7GLW4"/>
<feature type="compositionally biased region" description="Gly residues" evidence="2">
    <location>
        <begin position="709"/>
        <end position="722"/>
    </location>
</feature>
<evidence type="ECO:0000313" key="3">
    <source>
        <dbReference type="EMBL" id="GMI47284.1"/>
    </source>
</evidence>
<dbReference type="OrthoDB" id="1926212at2759"/>
<dbReference type="InterPro" id="IPR019734">
    <property type="entry name" value="TPR_rpt"/>
</dbReference>
<feature type="region of interest" description="Disordered" evidence="2">
    <location>
        <begin position="706"/>
        <end position="787"/>
    </location>
</feature>
<feature type="compositionally biased region" description="Acidic residues" evidence="2">
    <location>
        <begin position="773"/>
        <end position="787"/>
    </location>
</feature>
<dbReference type="PROSITE" id="PS50005">
    <property type="entry name" value="TPR"/>
    <property type="match status" value="4"/>
</dbReference>
<dbReference type="Proteomes" id="UP001165065">
    <property type="component" value="Unassembled WGS sequence"/>
</dbReference>
<feature type="repeat" description="TPR" evidence="1">
    <location>
        <begin position="501"/>
        <end position="534"/>
    </location>
</feature>
<reference evidence="4" key="1">
    <citation type="journal article" date="2023" name="Commun. Biol.">
        <title>Genome analysis of Parmales, the sister group of diatoms, reveals the evolutionary specialization of diatoms from phago-mixotrophs to photoautotrophs.</title>
        <authorList>
            <person name="Ban H."/>
            <person name="Sato S."/>
            <person name="Yoshikawa S."/>
            <person name="Yamada K."/>
            <person name="Nakamura Y."/>
            <person name="Ichinomiya M."/>
            <person name="Sato N."/>
            <person name="Blanc-Mathieu R."/>
            <person name="Endo H."/>
            <person name="Kuwata A."/>
            <person name="Ogata H."/>
        </authorList>
    </citation>
    <scope>NUCLEOTIDE SEQUENCE [LARGE SCALE GENOMIC DNA]</scope>
</reference>
<feature type="repeat" description="TPR" evidence="1">
    <location>
        <begin position="253"/>
        <end position="286"/>
    </location>
</feature>
<evidence type="ECO:0000256" key="1">
    <source>
        <dbReference type="PROSITE-ProRule" id="PRU00339"/>
    </source>
</evidence>
<feature type="region of interest" description="Disordered" evidence="2">
    <location>
        <begin position="1"/>
        <end position="92"/>
    </location>
</feature>
<keyword evidence="1" id="KW-0802">TPR repeat</keyword>
<dbReference type="PANTHER" id="PTHR44117">
    <property type="entry name" value="INTRAFLAGELLAR TRANSPORT PROTEIN 88 HOMOLOG"/>
    <property type="match status" value="1"/>
</dbReference>
<dbReference type="GO" id="GO:1905515">
    <property type="term" value="P:non-motile cilium assembly"/>
    <property type="evidence" value="ECO:0007669"/>
    <property type="project" value="TreeGrafter"/>
</dbReference>
<feature type="repeat" description="TPR" evidence="1">
    <location>
        <begin position="214"/>
        <end position="247"/>
    </location>
</feature>
<dbReference type="GO" id="GO:0097730">
    <property type="term" value="C:non-motile cilium"/>
    <property type="evidence" value="ECO:0007669"/>
    <property type="project" value="TreeGrafter"/>
</dbReference>
<dbReference type="Pfam" id="PF14559">
    <property type="entry name" value="TPR_19"/>
    <property type="match status" value="1"/>
</dbReference>
<dbReference type="GO" id="GO:0036064">
    <property type="term" value="C:ciliary basal body"/>
    <property type="evidence" value="ECO:0007669"/>
    <property type="project" value="TreeGrafter"/>
</dbReference>
<dbReference type="InterPro" id="IPR011990">
    <property type="entry name" value="TPR-like_helical_dom_sf"/>
</dbReference>
<dbReference type="SUPFAM" id="SSF48452">
    <property type="entry name" value="TPR-like"/>
    <property type="match status" value="3"/>
</dbReference>
<accession>A0A9W7GLW4</accession>
<dbReference type="SMART" id="SM00028">
    <property type="entry name" value="TPR"/>
    <property type="match status" value="10"/>
</dbReference>
<feature type="compositionally biased region" description="Basic and acidic residues" evidence="2">
    <location>
        <begin position="141"/>
        <end position="158"/>
    </location>
</feature>
<protein>
    <recommendedName>
        <fullName evidence="5">Intraflagellar transport protein 88</fullName>
    </recommendedName>
</protein>
<dbReference type="EMBL" id="BRYA01000337">
    <property type="protein sequence ID" value="GMI47284.1"/>
    <property type="molecule type" value="Genomic_DNA"/>
</dbReference>
<dbReference type="Gene3D" id="1.25.40.10">
    <property type="entry name" value="Tetratricopeptide repeat domain"/>
    <property type="match status" value="4"/>
</dbReference>
<comment type="caution">
    <text evidence="3">The sequence shown here is derived from an EMBL/GenBank/DDBJ whole genome shotgun (WGS) entry which is preliminary data.</text>
</comment>
<dbReference type="GO" id="GO:0042073">
    <property type="term" value="P:intraciliary transport"/>
    <property type="evidence" value="ECO:0007669"/>
    <property type="project" value="TreeGrafter"/>
</dbReference>
<dbReference type="Pfam" id="PF13432">
    <property type="entry name" value="TPR_16"/>
    <property type="match status" value="1"/>
</dbReference>
<dbReference type="GO" id="GO:0019894">
    <property type="term" value="F:kinesin binding"/>
    <property type="evidence" value="ECO:0007669"/>
    <property type="project" value="TreeGrafter"/>
</dbReference>
<name>A0A9W7GLW4_9STRA</name>
<dbReference type="Pfam" id="PF13181">
    <property type="entry name" value="TPR_8"/>
    <property type="match status" value="1"/>
</dbReference>
<feature type="region of interest" description="Disordered" evidence="2">
    <location>
        <begin position="137"/>
        <end position="158"/>
    </location>
</feature>
<dbReference type="Pfam" id="PF13174">
    <property type="entry name" value="TPR_6"/>
    <property type="match status" value="1"/>
</dbReference>